<name>A0A1M5GXN0_9BACT</name>
<dbReference type="AlphaFoldDB" id="A0A1M5GXN0"/>
<dbReference type="SUPFAM" id="SSF49464">
    <property type="entry name" value="Carboxypeptidase regulatory domain-like"/>
    <property type="match status" value="1"/>
</dbReference>
<dbReference type="InterPro" id="IPR008969">
    <property type="entry name" value="CarboxyPept-like_regulatory"/>
</dbReference>
<dbReference type="Gene3D" id="3.30.1150.10">
    <property type="match status" value="1"/>
</dbReference>
<keyword evidence="4" id="KW-1185">Reference proteome</keyword>
<dbReference type="Proteomes" id="UP000184480">
    <property type="component" value="Unassembled WGS sequence"/>
</dbReference>
<feature type="transmembrane region" description="Helical" evidence="1">
    <location>
        <begin position="66"/>
        <end position="86"/>
    </location>
</feature>
<reference evidence="4" key="1">
    <citation type="submission" date="2016-11" db="EMBL/GenBank/DDBJ databases">
        <authorList>
            <person name="Varghese N."/>
            <person name="Submissions S."/>
        </authorList>
    </citation>
    <scope>NUCLEOTIDE SEQUENCE [LARGE SCALE GENOMIC DNA]</scope>
    <source>
        <strain evidence="4">DSM 27370</strain>
    </source>
</reference>
<feature type="domain" description="TonB C-terminal" evidence="2">
    <location>
        <begin position="407"/>
        <end position="467"/>
    </location>
</feature>
<dbReference type="RefSeq" id="WP_062183341.1">
    <property type="nucleotide sequence ID" value="NZ_BBXL01000020.1"/>
</dbReference>
<dbReference type="SUPFAM" id="SSF74653">
    <property type="entry name" value="TolA/TonB C-terminal domain"/>
    <property type="match status" value="1"/>
</dbReference>
<keyword evidence="1" id="KW-0472">Membrane</keyword>
<evidence type="ECO:0000259" key="2">
    <source>
        <dbReference type="Pfam" id="PF03544"/>
    </source>
</evidence>
<proteinExistence type="predicted"/>
<dbReference type="STRING" id="1346286.SAMN05444362_11516"/>
<keyword evidence="1" id="KW-1133">Transmembrane helix</keyword>
<dbReference type="EMBL" id="FQUC01000015">
    <property type="protein sequence ID" value="SHG08496.1"/>
    <property type="molecule type" value="Genomic_DNA"/>
</dbReference>
<dbReference type="Gene3D" id="2.60.40.1120">
    <property type="entry name" value="Carboxypeptidase-like, regulatory domain"/>
    <property type="match status" value="1"/>
</dbReference>
<dbReference type="Pfam" id="PF13715">
    <property type="entry name" value="CarbopepD_reg_2"/>
    <property type="match status" value="1"/>
</dbReference>
<dbReference type="InterPro" id="IPR037682">
    <property type="entry name" value="TonB_C"/>
</dbReference>
<dbReference type="Pfam" id="PF03544">
    <property type="entry name" value="TonB_C"/>
    <property type="match status" value="1"/>
</dbReference>
<dbReference type="GO" id="GO:0055085">
    <property type="term" value="P:transmembrane transport"/>
    <property type="evidence" value="ECO:0007669"/>
    <property type="project" value="InterPro"/>
</dbReference>
<evidence type="ECO:0000313" key="3">
    <source>
        <dbReference type="EMBL" id="SHG08496.1"/>
    </source>
</evidence>
<organism evidence="3 4">
    <name type="scientific">Dysgonomonas macrotermitis</name>
    <dbReference type="NCBI Taxonomy" id="1346286"/>
    <lineage>
        <taxon>Bacteria</taxon>
        <taxon>Pseudomonadati</taxon>
        <taxon>Bacteroidota</taxon>
        <taxon>Bacteroidia</taxon>
        <taxon>Bacteroidales</taxon>
        <taxon>Dysgonomonadaceae</taxon>
        <taxon>Dysgonomonas</taxon>
    </lineage>
</organism>
<protein>
    <submittedName>
        <fullName evidence="3">TonB protein C-terminal</fullName>
    </submittedName>
</protein>
<sequence>MKFLDYIRGYRKGKEAHRIERNAMDDPFLAEAIEGYDSIPGNHADRIARMRSAITARSVQRRQQGAWKISIAAVAVIVLISGYFVLLNHQSSMVVANETTNGYIDLYVPQEYVEQKRLELTAIQEENPQKEVIATSVATISNLHEVITPIDPIRIYVPESYAQLRKDEIQELSVKQKNINNHSSTEIISTDAPMLASHEEISQQDADMLSADVQNALDGKVAGLAVATPAPAAIPPAPPSPPAAVMAAESIAEKSAPAARSAKAESRASNKKYTLEGKIVDQNHEPLIGVAVQQKGTNNATITDIDGNYKLNVDSDDAALTAYFIGFEKIDIPDPKNTKVVAMKEDTQQLNEVVVTGYGVQKKSMVTGAISSVKPDKKKAEPAKIKPEPVAGMNEYKKYIEANIIHPENTDCNKTKGKVVLQFSVGMDGHPSDIKVKKSLCEPFDNEAIRLIEEGPKWKAGNTTTEIEIKF</sequence>
<keyword evidence="1" id="KW-0812">Transmembrane</keyword>
<accession>A0A1M5GXN0</accession>
<dbReference type="OrthoDB" id="1112758at2"/>
<gene>
    <name evidence="3" type="ORF">SAMN05444362_11516</name>
</gene>
<evidence type="ECO:0000256" key="1">
    <source>
        <dbReference type="SAM" id="Phobius"/>
    </source>
</evidence>
<evidence type="ECO:0000313" key="4">
    <source>
        <dbReference type="Proteomes" id="UP000184480"/>
    </source>
</evidence>